<dbReference type="Gene3D" id="1.20.5.1930">
    <property type="match status" value="1"/>
</dbReference>
<dbReference type="InterPro" id="IPR011712">
    <property type="entry name" value="Sig_transdc_His_kin_sub3_dim/P"/>
</dbReference>
<dbReference type="InterPro" id="IPR035965">
    <property type="entry name" value="PAS-like_dom_sf"/>
</dbReference>
<protein>
    <recommendedName>
        <fullName evidence="4">Histidine kinase domain-containing protein</fullName>
    </recommendedName>
</protein>
<dbReference type="InterPro" id="IPR050482">
    <property type="entry name" value="Sensor_HK_TwoCompSys"/>
</dbReference>
<dbReference type="GO" id="GO:0046983">
    <property type="term" value="F:protein dimerization activity"/>
    <property type="evidence" value="ECO:0007669"/>
    <property type="project" value="InterPro"/>
</dbReference>
<dbReference type="SUPFAM" id="SSF55874">
    <property type="entry name" value="ATPase domain of HSP90 chaperone/DNA topoisomerase II/histidine kinase"/>
    <property type="match status" value="1"/>
</dbReference>
<proteinExistence type="predicted"/>
<dbReference type="PROSITE" id="PS50109">
    <property type="entry name" value="HIS_KIN"/>
    <property type="match status" value="1"/>
</dbReference>
<evidence type="ECO:0000256" key="1">
    <source>
        <dbReference type="ARBA" id="ARBA00022679"/>
    </source>
</evidence>
<dbReference type="AlphaFoldDB" id="A0A6F8VI05"/>
<dbReference type="PANTHER" id="PTHR24421:SF59">
    <property type="entry name" value="OXYGEN SENSOR HISTIDINE KINASE NREB"/>
    <property type="match status" value="1"/>
</dbReference>
<dbReference type="Gene3D" id="3.30.565.10">
    <property type="entry name" value="Histidine kinase-like ATPase, C-terminal domain"/>
    <property type="match status" value="1"/>
</dbReference>
<dbReference type="RefSeq" id="WP_173067556.1">
    <property type="nucleotide sequence ID" value="NZ_AP022853.1"/>
</dbReference>
<dbReference type="InterPro" id="IPR036890">
    <property type="entry name" value="HATPase_C_sf"/>
</dbReference>
<dbReference type="KEGG" id="slac:SKTS_32250"/>
<evidence type="ECO:0000256" key="3">
    <source>
        <dbReference type="ARBA" id="ARBA00023012"/>
    </source>
</evidence>
<dbReference type="InterPro" id="IPR005467">
    <property type="entry name" value="His_kinase_dom"/>
</dbReference>
<evidence type="ECO:0000259" key="4">
    <source>
        <dbReference type="PROSITE" id="PS50109"/>
    </source>
</evidence>
<dbReference type="GO" id="GO:0000155">
    <property type="term" value="F:phosphorelay sensor kinase activity"/>
    <property type="evidence" value="ECO:0007669"/>
    <property type="project" value="InterPro"/>
</dbReference>
<evidence type="ECO:0000313" key="6">
    <source>
        <dbReference type="Proteomes" id="UP000502260"/>
    </source>
</evidence>
<dbReference type="CDD" id="cd16917">
    <property type="entry name" value="HATPase_UhpB-NarQ-NarX-like"/>
    <property type="match status" value="1"/>
</dbReference>
<dbReference type="Proteomes" id="UP000502260">
    <property type="component" value="Chromosome"/>
</dbReference>
<dbReference type="SMART" id="SM00387">
    <property type="entry name" value="HATPase_c"/>
    <property type="match status" value="1"/>
</dbReference>
<gene>
    <name evidence="5" type="ORF">SKTS_32250</name>
</gene>
<organism evidence="5 6">
    <name type="scientific">Sulfurimicrobium lacus</name>
    <dbReference type="NCBI Taxonomy" id="2715678"/>
    <lineage>
        <taxon>Bacteria</taxon>
        <taxon>Pseudomonadati</taxon>
        <taxon>Pseudomonadota</taxon>
        <taxon>Betaproteobacteria</taxon>
        <taxon>Nitrosomonadales</taxon>
        <taxon>Sulfuricellaceae</taxon>
        <taxon>Sulfurimicrobium</taxon>
    </lineage>
</organism>
<sequence>MLDAVTHEDELRIETIAANVPALVFQLQRHADGSLCCLFTSKAVRAVCDERADPEDAGWIPCISNLHPDDRDSFFSAMALSAQQLTHWNWEGRIIVPPHDEKWINLRAVPCAMPDGSIVWDGIILNITLSKQREDESVHAWFALEKLSDHIQRAREEERSKISREIHDELGGILSTLKMDLGWLDKRMDDPLLLERTQAMAQLIREALQTARRISADLRPGALDNLGLVAAMEEHAATLLGRQGISYSFTPPEQEVELDDLRATAIFRIFQESLTNIVRHAKAETADIQFSVTAEELAISIRDDGCGIIPERSQRFQSYGILGMQERAKQLGGEVIVSGTPGHGTTVRLKLPLAAPELITR</sequence>
<dbReference type="SUPFAM" id="SSF55785">
    <property type="entry name" value="PYP-like sensor domain (PAS domain)"/>
    <property type="match status" value="1"/>
</dbReference>
<feature type="domain" description="Histidine kinase" evidence="4">
    <location>
        <begin position="161"/>
        <end position="355"/>
    </location>
</feature>
<reference evidence="6" key="1">
    <citation type="submission" date="2020-03" db="EMBL/GenBank/DDBJ databases">
        <title>Complete genome sequence of sulfur-oxidizing bacterium skT11.</title>
        <authorList>
            <person name="Kanda M."/>
            <person name="Kojima H."/>
            <person name="Fukui M."/>
        </authorList>
    </citation>
    <scope>NUCLEOTIDE SEQUENCE [LARGE SCALE GENOMIC DNA]</scope>
    <source>
        <strain evidence="6">skT11</strain>
    </source>
</reference>
<dbReference type="Pfam" id="PF02518">
    <property type="entry name" value="HATPase_c"/>
    <property type="match status" value="1"/>
</dbReference>
<dbReference type="GO" id="GO:0016020">
    <property type="term" value="C:membrane"/>
    <property type="evidence" value="ECO:0007669"/>
    <property type="project" value="InterPro"/>
</dbReference>
<name>A0A6F8VI05_9PROT</name>
<accession>A0A6F8VI05</accession>
<dbReference type="Gene3D" id="3.30.450.20">
    <property type="entry name" value="PAS domain"/>
    <property type="match status" value="1"/>
</dbReference>
<evidence type="ECO:0000313" key="5">
    <source>
        <dbReference type="EMBL" id="BCB28339.1"/>
    </source>
</evidence>
<keyword evidence="6" id="KW-1185">Reference proteome</keyword>
<keyword evidence="2" id="KW-0418">Kinase</keyword>
<dbReference type="Pfam" id="PF07730">
    <property type="entry name" value="HisKA_3"/>
    <property type="match status" value="1"/>
</dbReference>
<keyword evidence="1" id="KW-0808">Transferase</keyword>
<dbReference type="EMBL" id="AP022853">
    <property type="protein sequence ID" value="BCB28339.1"/>
    <property type="molecule type" value="Genomic_DNA"/>
</dbReference>
<keyword evidence="3" id="KW-0902">Two-component regulatory system</keyword>
<dbReference type="PANTHER" id="PTHR24421">
    <property type="entry name" value="NITRATE/NITRITE SENSOR PROTEIN NARX-RELATED"/>
    <property type="match status" value="1"/>
</dbReference>
<dbReference type="InterPro" id="IPR003594">
    <property type="entry name" value="HATPase_dom"/>
</dbReference>
<evidence type="ECO:0000256" key="2">
    <source>
        <dbReference type="ARBA" id="ARBA00022777"/>
    </source>
</evidence>